<dbReference type="PANTHER" id="PTHR42756:SF1">
    <property type="entry name" value="TRANSCRIPTIONAL REPRESSOR OF EMRAB OPERON"/>
    <property type="match status" value="1"/>
</dbReference>
<comment type="subcellular location">
    <subcellularLocation>
        <location evidence="1">Cytoplasm</location>
    </subcellularLocation>
</comment>
<dbReference type="GO" id="GO:0003677">
    <property type="term" value="F:DNA binding"/>
    <property type="evidence" value="ECO:0007669"/>
    <property type="project" value="UniProtKB-KW"/>
</dbReference>
<dbReference type="PANTHER" id="PTHR42756">
    <property type="entry name" value="TRANSCRIPTIONAL REGULATOR, MARR"/>
    <property type="match status" value="1"/>
</dbReference>
<dbReference type="Proteomes" id="UP000031829">
    <property type="component" value="Chromosome"/>
</dbReference>
<dbReference type="KEGG" id="bmeg:BG04_3810"/>
<evidence type="ECO:0000313" key="10">
    <source>
        <dbReference type="Proteomes" id="UP000031829"/>
    </source>
</evidence>
<feature type="domain" description="HTH marR-type" evidence="8">
    <location>
        <begin position="1"/>
        <end position="143"/>
    </location>
</feature>
<keyword evidence="4" id="KW-0804">Transcription</keyword>
<sequence>MDNNLDSKIEHLYQINTSFFQYMRHLVEETLKTQPYHLTPTKFYILNYIASGTKYMVADISNKLHLTSGATTSLLNQLEEESLIQRVRDEKDRRVVWVSLTDESKKLVSMITEKRNGFLKDMLAALSVEEQEEYFRLLNKMDALLSDKYGFSY</sequence>
<evidence type="ECO:0000256" key="6">
    <source>
        <dbReference type="ARBA" id="ARBA00047188"/>
    </source>
</evidence>
<reference evidence="9 10" key="1">
    <citation type="journal article" date="2015" name="Genome Announc.">
        <title>Complete genome sequences for 35 biothreat assay-relevant bacillus species.</title>
        <authorList>
            <person name="Johnson S.L."/>
            <person name="Daligault H.E."/>
            <person name="Davenport K.W."/>
            <person name="Jaissle J."/>
            <person name="Frey K.G."/>
            <person name="Ladner J.T."/>
            <person name="Broomall S.M."/>
            <person name="Bishop-Lilly K.A."/>
            <person name="Bruce D.C."/>
            <person name="Gibbons H.S."/>
            <person name="Coyne S.R."/>
            <person name="Lo C.C."/>
            <person name="Meincke L."/>
            <person name="Munk A.C."/>
            <person name="Koroleva G.I."/>
            <person name="Rosenzweig C.N."/>
            <person name="Palacios G.F."/>
            <person name="Redden C.L."/>
            <person name="Minogue T.D."/>
            <person name="Chain P.S."/>
        </authorList>
    </citation>
    <scope>NUCLEOTIDE SEQUENCE [LARGE SCALE GENOMIC DNA]</scope>
    <source>
        <strain evidence="10">ATCC 14581 / DSM 32 / JCM 2506 / NBRC 15308 / NCIMB 9376 / NCTC 10342 / NRRL B-14308 / VKM B-512</strain>
    </source>
</reference>
<proteinExistence type="inferred from homology"/>
<dbReference type="SMART" id="SM00347">
    <property type="entry name" value="HTH_MARR"/>
    <property type="match status" value="1"/>
</dbReference>
<evidence type="ECO:0000259" key="8">
    <source>
        <dbReference type="PROSITE" id="PS50995"/>
    </source>
</evidence>
<evidence type="ECO:0000256" key="3">
    <source>
        <dbReference type="ARBA" id="ARBA00023125"/>
    </source>
</evidence>
<dbReference type="Pfam" id="PF22381">
    <property type="entry name" value="Staph_reg_Sar_Rot"/>
    <property type="match status" value="1"/>
</dbReference>
<evidence type="ECO:0000256" key="1">
    <source>
        <dbReference type="ARBA" id="ARBA00004496"/>
    </source>
</evidence>
<dbReference type="InterPro" id="IPR055166">
    <property type="entry name" value="Transc_reg_Sar_Rot_HTH"/>
</dbReference>
<dbReference type="AlphaFoldDB" id="A0A0B6APA7"/>
<dbReference type="GeneID" id="93641859"/>
<dbReference type="HOGENOM" id="CLU_083287_27_4_9"/>
<dbReference type="EMBL" id="CP009920">
    <property type="protein sequence ID" value="AJI22443.1"/>
    <property type="molecule type" value="Genomic_DNA"/>
</dbReference>
<evidence type="ECO:0000256" key="2">
    <source>
        <dbReference type="ARBA" id="ARBA00023015"/>
    </source>
</evidence>
<evidence type="ECO:0000256" key="4">
    <source>
        <dbReference type="ARBA" id="ARBA00023163"/>
    </source>
</evidence>
<dbReference type="PRINTS" id="PR00598">
    <property type="entry name" value="HTHMARR"/>
</dbReference>
<dbReference type="InterPro" id="IPR036390">
    <property type="entry name" value="WH_DNA-bd_sf"/>
</dbReference>
<evidence type="ECO:0000256" key="5">
    <source>
        <dbReference type="ARBA" id="ARBA00046337"/>
    </source>
</evidence>
<keyword evidence="3 9" id="KW-0238">DNA-binding</keyword>
<dbReference type="RefSeq" id="WP_016763546.1">
    <property type="nucleotide sequence ID" value="NZ_BCVB01000002.1"/>
</dbReference>
<gene>
    <name evidence="9" type="ORF">BG04_3810</name>
</gene>
<protein>
    <recommendedName>
        <fullName evidence="6">HTH-type transcriptional regulator SarZ</fullName>
    </recommendedName>
    <alternativeName>
        <fullName evidence="7">Staphylococcal accessory regulator Z</fullName>
    </alternativeName>
</protein>
<dbReference type="Gene3D" id="1.10.10.10">
    <property type="entry name" value="Winged helix-like DNA-binding domain superfamily/Winged helix DNA-binding domain"/>
    <property type="match status" value="1"/>
</dbReference>
<accession>A0A0B6APA7</accession>
<comment type="similarity">
    <text evidence="5">Belongs to the SarZ family.</text>
</comment>
<organism evidence="9 10">
    <name type="scientific">Priestia megaterium (strain ATCC 14581 / DSM 32 / CCUG 1817 / JCM 2506 / NBRC 15308 / NCIMB 9376 / NCTC 10342 / NRRL B-14308 / VKM B-512 / Ford 19)</name>
    <name type="common">Bacillus megaterium</name>
    <dbReference type="NCBI Taxonomy" id="1348623"/>
    <lineage>
        <taxon>Bacteria</taxon>
        <taxon>Bacillati</taxon>
        <taxon>Bacillota</taxon>
        <taxon>Bacilli</taxon>
        <taxon>Bacillales</taxon>
        <taxon>Bacillaceae</taxon>
        <taxon>Priestia</taxon>
    </lineage>
</organism>
<evidence type="ECO:0000313" key="9">
    <source>
        <dbReference type="EMBL" id="AJI22443.1"/>
    </source>
</evidence>
<dbReference type="GO" id="GO:0005737">
    <property type="term" value="C:cytoplasm"/>
    <property type="evidence" value="ECO:0007669"/>
    <property type="project" value="UniProtKB-SubCell"/>
</dbReference>
<keyword evidence="2" id="KW-0805">Transcription regulation</keyword>
<name>A0A0B6APA7_PRIM2</name>
<dbReference type="InterPro" id="IPR036388">
    <property type="entry name" value="WH-like_DNA-bd_sf"/>
</dbReference>
<dbReference type="PROSITE" id="PS50995">
    <property type="entry name" value="HTH_MARR_2"/>
    <property type="match status" value="1"/>
</dbReference>
<evidence type="ECO:0000256" key="7">
    <source>
        <dbReference type="ARBA" id="ARBA00047207"/>
    </source>
</evidence>
<dbReference type="InterPro" id="IPR000835">
    <property type="entry name" value="HTH_MarR-typ"/>
</dbReference>
<dbReference type="SUPFAM" id="SSF46785">
    <property type="entry name" value="Winged helix' DNA-binding domain"/>
    <property type="match status" value="1"/>
</dbReference>
<dbReference type="GO" id="GO:0003700">
    <property type="term" value="F:DNA-binding transcription factor activity"/>
    <property type="evidence" value="ECO:0007669"/>
    <property type="project" value="InterPro"/>
</dbReference>